<dbReference type="PRINTS" id="PR00455">
    <property type="entry name" value="HTHTETR"/>
</dbReference>
<dbReference type="PROSITE" id="PS50977">
    <property type="entry name" value="HTH_TETR_2"/>
    <property type="match status" value="1"/>
</dbReference>
<name>A0A0A5G8A5_9BACI</name>
<dbReference type="InterPro" id="IPR036271">
    <property type="entry name" value="Tet_transcr_reg_TetR-rel_C_sf"/>
</dbReference>
<dbReference type="InterPro" id="IPR009057">
    <property type="entry name" value="Homeodomain-like_sf"/>
</dbReference>
<evidence type="ECO:0000313" key="6">
    <source>
        <dbReference type="Proteomes" id="UP000030401"/>
    </source>
</evidence>
<gene>
    <name evidence="5" type="ORF">N784_15740</name>
</gene>
<evidence type="ECO:0000256" key="2">
    <source>
        <dbReference type="ARBA" id="ARBA00023125"/>
    </source>
</evidence>
<dbReference type="SUPFAM" id="SSF48498">
    <property type="entry name" value="Tetracyclin repressor-like, C-terminal domain"/>
    <property type="match status" value="1"/>
</dbReference>
<feature type="DNA-binding region" description="H-T-H motif" evidence="3">
    <location>
        <begin position="32"/>
        <end position="51"/>
    </location>
</feature>
<keyword evidence="1" id="KW-0678">Repressor</keyword>
<organism evidence="5 6">
    <name type="scientific">Pontibacillus litoralis JSM 072002</name>
    <dbReference type="NCBI Taxonomy" id="1385512"/>
    <lineage>
        <taxon>Bacteria</taxon>
        <taxon>Bacillati</taxon>
        <taxon>Bacillota</taxon>
        <taxon>Bacilli</taxon>
        <taxon>Bacillales</taxon>
        <taxon>Bacillaceae</taxon>
        <taxon>Pontibacillus</taxon>
    </lineage>
</organism>
<proteinExistence type="predicted"/>
<dbReference type="InterPro" id="IPR001647">
    <property type="entry name" value="HTH_TetR"/>
</dbReference>
<sequence length="198" mass="23680">MNGFAKRTEMKKKNILDTSFRLFSEHGLQKVSIQQIAKHAEVSQVTIYNYFGSKQQLLIDSIKHYAFQQLDEMESILYDKTIVFDKKIQMLMSLKQEDMQHFHIEFIRSVMFDQPEIHAFMEQFNETYSKPFFTEFLKQGKAEGFIRDDITVDTLMFYINMYSEASLRHLNESYDHEQLQHFYEQVMHLFFYGIAGTD</sequence>
<dbReference type="GO" id="GO:0003677">
    <property type="term" value="F:DNA binding"/>
    <property type="evidence" value="ECO:0007669"/>
    <property type="project" value="UniProtKB-UniRule"/>
</dbReference>
<dbReference type="Proteomes" id="UP000030401">
    <property type="component" value="Unassembled WGS sequence"/>
</dbReference>
<keyword evidence="2 3" id="KW-0238">DNA-binding</keyword>
<dbReference type="PANTHER" id="PTHR43479">
    <property type="entry name" value="ACREF/ENVCD OPERON REPRESSOR-RELATED"/>
    <property type="match status" value="1"/>
</dbReference>
<dbReference type="RefSeq" id="WP_036833524.1">
    <property type="nucleotide sequence ID" value="NZ_AVPG01000007.1"/>
</dbReference>
<dbReference type="Pfam" id="PF00440">
    <property type="entry name" value="TetR_N"/>
    <property type="match status" value="1"/>
</dbReference>
<comment type="caution">
    <text evidence="5">The sequence shown here is derived from an EMBL/GenBank/DDBJ whole genome shotgun (WGS) entry which is preliminary data.</text>
</comment>
<evidence type="ECO:0000256" key="3">
    <source>
        <dbReference type="PROSITE-ProRule" id="PRU00335"/>
    </source>
</evidence>
<dbReference type="EMBL" id="AVPG01000007">
    <property type="protein sequence ID" value="KGX87403.1"/>
    <property type="molecule type" value="Genomic_DNA"/>
</dbReference>
<dbReference type="AlphaFoldDB" id="A0A0A5G8A5"/>
<evidence type="ECO:0000313" key="5">
    <source>
        <dbReference type="EMBL" id="KGX87403.1"/>
    </source>
</evidence>
<protein>
    <recommendedName>
        <fullName evidence="4">HTH tetR-type domain-containing protein</fullName>
    </recommendedName>
</protein>
<dbReference type="SUPFAM" id="SSF46689">
    <property type="entry name" value="Homeodomain-like"/>
    <property type="match status" value="1"/>
</dbReference>
<dbReference type="OrthoDB" id="113732at2"/>
<dbReference type="InterPro" id="IPR050624">
    <property type="entry name" value="HTH-type_Tx_Regulator"/>
</dbReference>
<evidence type="ECO:0000259" key="4">
    <source>
        <dbReference type="PROSITE" id="PS50977"/>
    </source>
</evidence>
<dbReference type="Gene3D" id="1.10.357.10">
    <property type="entry name" value="Tetracycline Repressor, domain 2"/>
    <property type="match status" value="1"/>
</dbReference>
<dbReference type="PANTHER" id="PTHR43479:SF21">
    <property type="entry name" value="TRANSCRIPTIONAL REGULATOR, TETR FAMILY"/>
    <property type="match status" value="1"/>
</dbReference>
<accession>A0A0A5G8A5</accession>
<dbReference type="eggNOG" id="COG1309">
    <property type="taxonomic scope" value="Bacteria"/>
</dbReference>
<dbReference type="STRING" id="1385512.N784_15740"/>
<evidence type="ECO:0000256" key="1">
    <source>
        <dbReference type="ARBA" id="ARBA00022491"/>
    </source>
</evidence>
<keyword evidence="6" id="KW-1185">Reference proteome</keyword>
<feature type="domain" description="HTH tetR-type" evidence="4">
    <location>
        <begin position="9"/>
        <end position="69"/>
    </location>
</feature>
<reference evidence="5 6" key="1">
    <citation type="submission" date="2013-08" db="EMBL/GenBank/DDBJ databases">
        <authorList>
            <person name="Huang J."/>
            <person name="Wang G."/>
        </authorList>
    </citation>
    <scope>NUCLEOTIDE SEQUENCE [LARGE SCALE GENOMIC DNA]</scope>
    <source>
        <strain evidence="5 6">JSM 072002</strain>
    </source>
</reference>